<dbReference type="InterPro" id="IPR039421">
    <property type="entry name" value="Type_1_exporter"/>
</dbReference>
<comment type="subcellular location">
    <subcellularLocation>
        <location evidence="1">Membrane</location>
        <topology evidence="1">Multi-pass membrane protein</topology>
    </subcellularLocation>
</comment>
<organism evidence="7 8">
    <name type="scientific">Ilyodon furcidens</name>
    <name type="common">goldbreast splitfin</name>
    <dbReference type="NCBI Taxonomy" id="33524"/>
    <lineage>
        <taxon>Eukaryota</taxon>
        <taxon>Metazoa</taxon>
        <taxon>Chordata</taxon>
        <taxon>Craniata</taxon>
        <taxon>Vertebrata</taxon>
        <taxon>Euteleostomi</taxon>
        <taxon>Actinopterygii</taxon>
        <taxon>Neopterygii</taxon>
        <taxon>Teleostei</taxon>
        <taxon>Neoteleostei</taxon>
        <taxon>Acanthomorphata</taxon>
        <taxon>Ovalentaria</taxon>
        <taxon>Atherinomorphae</taxon>
        <taxon>Cyprinodontiformes</taxon>
        <taxon>Goodeidae</taxon>
        <taxon>Ilyodon</taxon>
    </lineage>
</organism>
<gene>
    <name evidence="7" type="ORF">ILYODFUR_027631</name>
</gene>
<dbReference type="SUPFAM" id="SSF90123">
    <property type="entry name" value="ABC transporter transmembrane region"/>
    <property type="match status" value="1"/>
</dbReference>
<evidence type="ECO:0000313" key="8">
    <source>
        <dbReference type="Proteomes" id="UP001482620"/>
    </source>
</evidence>
<keyword evidence="3 6" id="KW-1133">Transmembrane helix</keyword>
<keyword evidence="2 6" id="KW-0812">Transmembrane</keyword>
<dbReference type="Gene3D" id="1.20.1560.10">
    <property type="entry name" value="ABC transporter type 1, transmembrane domain"/>
    <property type="match status" value="1"/>
</dbReference>
<name>A0ABV0U2E9_9TELE</name>
<evidence type="ECO:0000256" key="2">
    <source>
        <dbReference type="ARBA" id="ARBA00022692"/>
    </source>
</evidence>
<feature type="region of interest" description="Disordered" evidence="5">
    <location>
        <begin position="1"/>
        <end position="37"/>
    </location>
</feature>
<evidence type="ECO:0000256" key="4">
    <source>
        <dbReference type="ARBA" id="ARBA00023136"/>
    </source>
</evidence>
<comment type="caution">
    <text evidence="7">The sequence shown here is derived from an EMBL/GenBank/DDBJ whole genome shotgun (WGS) entry which is preliminary data.</text>
</comment>
<feature type="transmembrane region" description="Helical" evidence="6">
    <location>
        <begin position="103"/>
        <end position="124"/>
    </location>
</feature>
<evidence type="ECO:0000256" key="1">
    <source>
        <dbReference type="ARBA" id="ARBA00004141"/>
    </source>
</evidence>
<keyword evidence="4 6" id="KW-0472">Membrane</keyword>
<sequence>MGKNSEMEMVSEAKHLHNGHLGEREENDEKTEKKKEKAAKEAMVGPFSLFRFADCWDIMMIFIGTVMAVANGAVLPLMCIVFGDMTDSLVSSASNLSNPSEYSLIYLYIFSYIFNSHLNLPFYIQLSLASASGDIT</sequence>
<feature type="transmembrane region" description="Helical" evidence="6">
    <location>
        <begin position="58"/>
        <end position="83"/>
    </location>
</feature>
<evidence type="ECO:0000256" key="3">
    <source>
        <dbReference type="ARBA" id="ARBA00022989"/>
    </source>
</evidence>
<accession>A0ABV0U2E9</accession>
<reference evidence="7 8" key="1">
    <citation type="submission" date="2021-06" db="EMBL/GenBank/DDBJ databases">
        <authorList>
            <person name="Palmer J.M."/>
        </authorList>
    </citation>
    <scope>NUCLEOTIDE SEQUENCE [LARGE SCALE GENOMIC DNA]</scope>
    <source>
        <strain evidence="8">if_2019</strain>
        <tissue evidence="7">Muscle</tissue>
    </source>
</reference>
<evidence type="ECO:0000256" key="6">
    <source>
        <dbReference type="SAM" id="Phobius"/>
    </source>
</evidence>
<protein>
    <submittedName>
        <fullName evidence="7">Uncharacterized protein</fullName>
    </submittedName>
</protein>
<dbReference type="Proteomes" id="UP001482620">
    <property type="component" value="Unassembled WGS sequence"/>
</dbReference>
<dbReference type="EMBL" id="JAHRIQ010050008">
    <property type="protein sequence ID" value="MEQ2237877.1"/>
    <property type="molecule type" value="Genomic_DNA"/>
</dbReference>
<feature type="compositionally biased region" description="Basic and acidic residues" evidence="5">
    <location>
        <begin position="11"/>
        <end position="24"/>
    </location>
</feature>
<evidence type="ECO:0000256" key="5">
    <source>
        <dbReference type="SAM" id="MobiDB-lite"/>
    </source>
</evidence>
<proteinExistence type="predicted"/>
<keyword evidence="8" id="KW-1185">Reference proteome</keyword>
<dbReference type="PANTHER" id="PTHR24222:SF76">
    <property type="entry name" value="MYCOBACTIN IMPORT ATP-BINDING_PERMEASE PROTEIN IRTB"/>
    <property type="match status" value="1"/>
</dbReference>
<evidence type="ECO:0000313" key="7">
    <source>
        <dbReference type="EMBL" id="MEQ2237877.1"/>
    </source>
</evidence>
<dbReference type="PANTHER" id="PTHR24222">
    <property type="entry name" value="ABC TRANSPORTER B FAMILY"/>
    <property type="match status" value="1"/>
</dbReference>
<dbReference type="InterPro" id="IPR036640">
    <property type="entry name" value="ABC1_TM_sf"/>
</dbReference>